<protein>
    <submittedName>
        <fullName evidence="1">Uncharacterized protein</fullName>
    </submittedName>
</protein>
<dbReference type="EMBL" id="BKCJ010002218">
    <property type="protein sequence ID" value="GEU47080.1"/>
    <property type="molecule type" value="Genomic_DNA"/>
</dbReference>
<organism evidence="1">
    <name type="scientific">Tanacetum cinerariifolium</name>
    <name type="common">Dalmatian daisy</name>
    <name type="synonym">Chrysanthemum cinerariifolium</name>
    <dbReference type="NCBI Taxonomy" id="118510"/>
    <lineage>
        <taxon>Eukaryota</taxon>
        <taxon>Viridiplantae</taxon>
        <taxon>Streptophyta</taxon>
        <taxon>Embryophyta</taxon>
        <taxon>Tracheophyta</taxon>
        <taxon>Spermatophyta</taxon>
        <taxon>Magnoliopsida</taxon>
        <taxon>eudicotyledons</taxon>
        <taxon>Gunneridae</taxon>
        <taxon>Pentapetalae</taxon>
        <taxon>asterids</taxon>
        <taxon>campanulids</taxon>
        <taxon>Asterales</taxon>
        <taxon>Asteraceae</taxon>
        <taxon>Asteroideae</taxon>
        <taxon>Anthemideae</taxon>
        <taxon>Anthemidinae</taxon>
        <taxon>Tanacetum</taxon>
    </lineage>
</organism>
<comment type="caution">
    <text evidence="1">The sequence shown here is derived from an EMBL/GenBank/DDBJ whole genome shotgun (WGS) entry which is preliminary data.</text>
</comment>
<dbReference type="AlphaFoldDB" id="A0A6L2KE88"/>
<name>A0A6L2KE88_TANCI</name>
<accession>A0A6L2KE88</accession>
<reference evidence="1" key="1">
    <citation type="journal article" date="2019" name="Sci. Rep.">
        <title>Draft genome of Tanacetum cinerariifolium, the natural source of mosquito coil.</title>
        <authorList>
            <person name="Yamashiro T."/>
            <person name="Shiraishi A."/>
            <person name="Satake H."/>
            <person name="Nakayama K."/>
        </authorList>
    </citation>
    <scope>NUCLEOTIDE SEQUENCE</scope>
</reference>
<sequence length="879" mass="99669">MNSLSPQVVSAAKLPILNPNEFNLWKMRIEQYFLMTDYSLWEVILNGDSLAPTRVVEARGTLLMALPDKHQLKFNSHKDDKTLIEAIEKRFRGNTKTKKVQKTLLKQQYENFTGSSSESLDQIHDRLQKLISQLEIHRVSLSQEDVNLNLKIYEAKVKNSSCTGTTTPNLAFVSSSNTDSTTEPVSADASVSAICAKMFVSSLPNQINVDDLEEMDLKWQMAMLTIRARRFLHRTGRYLGANGPTSLGFDMSKVECYNCHMKGHFAREFRFTRAMFDYDDYLSSESDESWPPSSLYDRFQSSVGYHAVLPPYIRTFMPPKPDLVFNNAPNGVETDHFAFTIKLSPTKPDQALSHTIRSFTPIIKDWHVATSILAATPKPASPKPTGNGKRRNRKACFVCKSLDHLIKDCNYHEKKMAQPTARNHVHRGNHKHYASMTHQYPQKHMVSAAILTQSKPVPITAVRPGNTVVPKITVTRPKHAKQIVTKPKSLIKRHIYRSPSLEVSNSPPRVTAVKAPVVNAAQGLQGKWEWKPKCLVLDHVSRNTSASMTLKRFDYNDALGRSKSGRMTAEIDQDADIVIEDDKEVADDVKDVQDNIDESAQDQGRKAESQAEIYKIDLEHANKVLSMQKDESEPAKVQEVVDVVTTAKLITEVVTAVGETITVASTIITAAEAQVLVVTLTASPARVTAASSRRRKGVVIRDPKEELEAELNRTIDWNEVINQVKKKAKEDPAVKRYQALKRKPQTKAHARKNMMIYLKNVTGFKMDYFKGMSYDDIRPVFEKYFDSNVAFLIKSKEQMDEEDSRALKRLNETLIEKAAKKQNLDEELILLVERKYPLTKFTLDQMQNVVRLEVEEESEVSLELLRFIRQQHQEGAQLE</sequence>
<proteinExistence type="predicted"/>
<evidence type="ECO:0000313" key="1">
    <source>
        <dbReference type="EMBL" id="GEU47080.1"/>
    </source>
</evidence>
<gene>
    <name evidence="1" type="ORF">Tci_019058</name>
</gene>